<comment type="caution">
    <text evidence="2">The sequence shown here is derived from an EMBL/GenBank/DDBJ whole genome shotgun (WGS) entry which is preliminary data.</text>
</comment>
<evidence type="ECO:0000313" key="2">
    <source>
        <dbReference type="EMBL" id="NEI39054.1"/>
    </source>
</evidence>
<accession>A0A6P0BJK5</accession>
<protein>
    <submittedName>
        <fullName evidence="2">Uncharacterized protein</fullName>
    </submittedName>
</protein>
<sequence length="56" mass="6042">MSVALSDFGIHFSHLRDIGILDADQELPKAISWESDLPEKEKATPWTEGVACSAAG</sequence>
<gene>
    <name evidence="2" type="ORF">GR204_34870</name>
</gene>
<name>A0A6P0BJK5_RHILE</name>
<feature type="region of interest" description="Disordered" evidence="1">
    <location>
        <begin position="34"/>
        <end position="56"/>
    </location>
</feature>
<evidence type="ECO:0000256" key="1">
    <source>
        <dbReference type="SAM" id="MobiDB-lite"/>
    </source>
</evidence>
<dbReference type="RefSeq" id="WP_164579458.1">
    <property type="nucleotide sequence ID" value="NZ_WUEZ01000084.1"/>
</dbReference>
<dbReference type="Proteomes" id="UP000471560">
    <property type="component" value="Unassembled WGS sequence"/>
</dbReference>
<proteinExistence type="predicted"/>
<evidence type="ECO:0000313" key="3">
    <source>
        <dbReference type="Proteomes" id="UP000471560"/>
    </source>
</evidence>
<dbReference type="EMBL" id="WUEZ01000084">
    <property type="protein sequence ID" value="NEI39054.1"/>
    <property type="molecule type" value="Genomic_DNA"/>
</dbReference>
<dbReference type="AlphaFoldDB" id="A0A6P0BJK5"/>
<reference evidence="2 3" key="1">
    <citation type="submission" date="2019-12" db="EMBL/GenBank/DDBJ databases">
        <title>Rhizobium genotypes associated with high levels of biological nitrogen fixation by grain legumes in a temperate-maritime cropping system.</title>
        <authorList>
            <person name="Maluk M."/>
            <person name="Francesc Ferrando Molina F."/>
            <person name="Lopez Del Egido L."/>
            <person name="Lafos M."/>
            <person name="Langarica-Fuentes A."/>
            <person name="Gebre Yohannes G."/>
            <person name="Young M.W."/>
            <person name="Martin P."/>
            <person name="Gantlett R."/>
            <person name="Kenicer G."/>
            <person name="Hawes C."/>
            <person name="Begg G.S."/>
            <person name="Quilliam R.S."/>
            <person name="Squire G.R."/>
            <person name="Poole P.S."/>
            <person name="Young P.W."/>
            <person name="Iannetta P.M."/>
            <person name="James E.K."/>
        </authorList>
    </citation>
    <scope>NUCLEOTIDE SEQUENCE [LARGE SCALE GENOMIC DNA]</scope>
    <source>
        <strain evidence="2 3">JHI1096</strain>
    </source>
</reference>
<organism evidence="2 3">
    <name type="scientific">Rhizobium leguminosarum</name>
    <dbReference type="NCBI Taxonomy" id="384"/>
    <lineage>
        <taxon>Bacteria</taxon>
        <taxon>Pseudomonadati</taxon>
        <taxon>Pseudomonadota</taxon>
        <taxon>Alphaproteobacteria</taxon>
        <taxon>Hyphomicrobiales</taxon>
        <taxon>Rhizobiaceae</taxon>
        <taxon>Rhizobium/Agrobacterium group</taxon>
        <taxon>Rhizobium</taxon>
    </lineage>
</organism>